<dbReference type="Proteomes" id="UP000798046">
    <property type="component" value="Unassembled WGS sequence"/>
</dbReference>
<reference evidence="1 2" key="1">
    <citation type="journal article" date="2020" name="Microorganisms">
        <title>Description of Three Novel Members in the Family Geobacteraceae, Oryzomonas japonicum gen. nov., sp. nov., Oryzomonas sagensis sp. nov., and Oryzomonas ruber sp. nov.</title>
        <authorList>
            <person name="Xu Z."/>
            <person name="Masuda Y."/>
            <person name="Hayakawa C."/>
            <person name="Ushijima N."/>
            <person name="Kawano K."/>
            <person name="Shiratori Y."/>
            <person name="Senoo K."/>
            <person name="Itoh H."/>
        </authorList>
    </citation>
    <scope>NUCLEOTIDE SEQUENCE [LARGE SCALE GENOMIC DNA]</scope>
    <source>
        <strain evidence="1 2">Red100</strain>
    </source>
</reference>
<proteinExistence type="predicted"/>
<accession>A0ABQ6TL72</accession>
<evidence type="ECO:0000313" key="2">
    <source>
        <dbReference type="Proteomes" id="UP000798046"/>
    </source>
</evidence>
<gene>
    <name evidence="1" type="ORF">F6V30_14325</name>
</gene>
<sequence length="82" mass="9159">MKKDNIEKVGISELIGATYNEKDLQMILNNVGSVLTIPLDKTDTAKFFSDLLGYANSQELIHDTMGEFVEQFYQQEGANNNG</sequence>
<dbReference type="RefSeq" id="WP_151157640.1">
    <property type="nucleotide sequence ID" value="NZ_VZRA01000004.1"/>
</dbReference>
<protein>
    <submittedName>
        <fullName evidence="1">Uncharacterized protein</fullName>
    </submittedName>
</protein>
<evidence type="ECO:0000313" key="1">
    <source>
        <dbReference type="EMBL" id="KAB0669009.1"/>
    </source>
</evidence>
<dbReference type="EMBL" id="VZRA01000004">
    <property type="protein sequence ID" value="KAB0669009.1"/>
    <property type="molecule type" value="Genomic_DNA"/>
</dbReference>
<name>A0ABQ6TL72_9BACT</name>
<organism evidence="1 2">
    <name type="scientific">Oryzomonas sagensis</name>
    <dbReference type="NCBI Taxonomy" id="2603857"/>
    <lineage>
        <taxon>Bacteria</taxon>
        <taxon>Pseudomonadati</taxon>
        <taxon>Thermodesulfobacteriota</taxon>
        <taxon>Desulfuromonadia</taxon>
        <taxon>Geobacterales</taxon>
        <taxon>Geobacteraceae</taxon>
        <taxon>Oryzomonas</taxon>
    </lineage>
</organism>
<keyword evidence="2" id="KW-1185">Reference proteome</keyword>
<comment type="caution">
    <text evidence="1">The sequence shown here is derived from an EMBL/GenBank/DDBJ whole genome shotgun (WGS) entry which is preliminary data.</text>
</comment>